<reference evidence="1 2" key="1">
    <citation type="submission" date="2013-06" db="EMBL/GenBank/DDBJ databases">
        <title>The draft sequence of the Mycobacterium elephantis genome.</title>
        <authorList>
            <person name="Pettersson F.B."/>
            <person name="Das S."/>
            <person name="Dasgupta S."/>
            <person name="Bhattacharya A."/>
            <person name="Kirsebom L.A."/>
        </authorList>
    </citation>
    <scope>NUCLEOTIDE SEQUENCE [LARGE SCALE GENOMIC DNA]</scope>
    <source>
        <strain evidence="1 2">DSM 44368</strain>
    </source>
</reference>
<dbReference type="AlphaFoldDB" id="A0A439DMM9"/>
<comment type="caution">
    <text evidence="1">The sequence shown here is derived from an EMBL/GenBank/DDBJ whole genome shotgun (WGS) entry which is preliminary data.</text>
</comment>
<gene>
    <name evidence="1" type="ORF">MELE44368_06635</name>
</gene>
<dbReference type="RefSeq" id="WP_241566738.1">
    <property type="nucleotide sequence ID" value="NZ_ATDN01000056.1"/>
</dbReference>
<dbReference type="EMBL" id="ATDN01000056">
    <property type="protein sequence ID" value="RWA16281.1"/>
    <property type="molecule type" value="Genomic_DNA"/>
</dbReference>
<sequence>MSLPLVRAGTEVELTFPDGTVLTSSAAVVHARLPELAGREVRLTALPPVDDTSRARHCGRSRRVVVSGQIGA</sequence>
<accession>A0A439DMM9</accession>
<proteinExistence type="predicted"/>
<evidence type="ECO:0000313" key="2">
    <source>
        <dbReference type="Proteomes" id="UP000287177"/>
    </source>
</evidence>
<evidence type="ECO:0000313" key="1">
    <source>
        <dbReference type="EMBL" id="RWA16281.1"/>
    </source>
</evidence>
<protein>
    <submittedName>
        <fullName evidence="1">Uncharacterized protein</fullName>
    </submittedName>
</protein>
<name>A0A439DMM9_9MYCO</name>
<dbReference type="Proteomes" id="UP000287177">
    <property type="component" value="Unassembled WGS sequence"/>
</dbReference>
<organism evidence="1 2">
    <name type="scientific">Mycolicibacterium elephantis DSM 44368</name>
    <dbReference type="NCBI Taxonomy" id="1335622"/>
    <lineage>
        <taxon>Bacteria</taxon>
        <taxon>Bacillati</taxon>
        <taxon>Actinomycetota</taxon>
        <taxon>Actinomycetes</taxon>
        <taxon>Mycobacteriales</taxon>
        <taxon>Mycobacteriaceae</taxon>
        <taxon>Mycolicibacterium</taxon>
    </lineage>
</organism>
<keyword evidence="2" id="KW-1185">Reference proteome</keyword>